<feature type="region of interest" description="Disordered" evidence="1">
    <location>
        <begin position="1"/>
        <end position="58"/>
    </location>
</feature>
<gene>
    <name evidence="3" type="ORF">Stube_05640</name>
</gene>
<feature type="compositionally biased region" description="Pro residues" evidence="1">
    <location>
        <begin position="16"/>
        <end position="27"/>
    </location>
</feature>
<keyword evidence="2" id="KW-1133">Transmembrane helix</keyword>
<name>A0A640UMN3_9ACTN</name>
<protein>
    <submittedName>
        <fullName evidence="3">Uncharacterized protein</fullName>
    </submittedName>
</protein>
<feature type="compositionally biased region" description="Low complexity" evidence="1">
    <location>
        <begin position="96"/>
        <end position="107"/>
    </location>
</feature>
<evidence type="ECO:0000313" key="4">
    <source>
        <dbReference type="Proteomes" id="UP000431826"/>
    </source>
</evidence>
<comment type="caution">
    <text evidence="3">The sequence shown here is derived from an EMBL/GenBank/DDBJ whole genome shotgun (WGS) entry which is preliminary data.</text>
</comment>
<keyword evidence="2" id="KW-0812">Transmembrane</keyword>
<keyword evidence="2" id="KW-0472">Membrane</keyword>
<accession>A0A640UMN3</accession>
<keyword evidence="4" id="KW-1185">Reference proteome</keyword>
<dbReference type="GeneID" id="96281745"/>
<feature type="transmembrane region" description="Helical" evidence="2">
    <location>
        <begin position="62"/>
        <end position="85"/>
    </location>
</feature>
<dbReference type="AlphaFoldDB" id="A0A640UMN3"/>
<proteinExistence type="predicted"/>
<organism evidence="3 4">
    <name type="scientific">Streptomyces tubercidicus</name>
    <dbReference type="NCBI Taxonomy" id="47759"/>
    <lineage>
        <taxon>Bacteria</taxon>
        <taxon>Bacillati</taxon>
        <taxon>Actinomycetota</taxon>
        <taxon>Actinomycetes</taxon>
        <taxon>Kitasatosporales</taxon>
        <taxon>Streptomycetaceae</taxon>
        <taxon>Streptomyces</taxon>
    </lineage>
</organism>
<reference evidence="3 4" key="1">
    <citation type="submission" date="2019-12" db="EMBL/GenBank/DDBJ databases">
        <title>Whole genome shotgun sequence of Streptomyces tubercidicus NBRC 13090.</title>
        <authorList>
            <person name="Ichikawa N."/>
            <person name="Kimura A."/>
            <person name="Kitahashi Y."/>
            <person name="Komaki H."/>
            <person name="Tamura T."/>
        </authorList>
    </citation>
    <scope>NUCLEOTIDE SEQUENCE [LARGE SCALE GENOMIC DNA]</scope>
    <source>
        <strain evidence="3 4">NBRC 13090</strain>
    </source>
</reference>
<dbReference type="Proteomes" id="UP000431826">
    <property type="component" value="Unassembled WGS sequence"/>
</dbReference>
<evidence type="ECO:0000256" key="1">
    <source>
        <dbReference type="SAM" id="MobiDB-lite"/>
    </source>
</evidence>
<sequence>MTHQPPQMPPAGSGAPLPPYPGAPVPPQNGSTPSAGFPHQGGGGSFVPQPPPPPPQRSRTGLILTVVLVAVVLLVGGGFLAFSMLGGGDEDTEAKQGQGQSQGSGQDQGKEGATAAVPKVVKSTAGELRYDAQATADLYPPEKRNPASYPELKGLAQVDSVYYPQDNRSVNLAVHTGSGTVSDPAQRVAAAFAPNAMAGKPKDFDLQDPTAKGAVLRCGISKGKGEYIPLCVWADRTSVGDVLGLGEATSPSLKKVDLKTLAQQTVDLRKAMRGGSGG</sequence>
<evidence type="ECO:0000313" key="3">
    <source>
        <dbReference type="EMBL" id="GFE35891.1"/>
    </source>
</evidence>
<evidence type="ECO:0000256" key="2">
    <source>
        <dbReference type="SAM" id="Phobius"/>
    </source>
</evidence>
<feature type="region of interest" description="Disordered" evidence="1">
    <location>
        <begin position="89"/>
        <end position="115"/>
    </location>
</feature>
<dbReference type="EMBL" id="BLIR01000001">
    <property type="protein sequence ID" value="GFE35891.1"/>
    <property type="molecule type" value="Genomic_DNA"/>
</dbReference>
<dbReference type="OrthoDB" id="4238068at2"/>
<dbReference type="RefSeq" id="WP_159742301.1">
    <property type="nucleotide sequence ID" value="NZ_BLIR01000001.1"/>
</dbReference>